<organism evidence="4 5">
    <name type="scientific">Naegleria lovaniensis</name>
    <name type="common">Amoeba</name>
    <dbReference type="NCBI Taxonomy" id="51637"/>
    <lineage>
        <taxon>Eukaryota</taxon>
        <taxon>Discoba</taxon>
        <taxon>Heterolobosea</taxon>
        <taxon>Tetramitia</taxon>
        <taxon>Eutetramitia</taxon>
        <taxon>Vahlkampfiidae</taxon>
        <taxon>Naegleria</taxon>
    </lineage>
</organism>
<keyword evidence="5" id="KW-1185">Reference proteome</keyword>
<gene>
    <name evidence="4" type="ORF">C9374_007849</name>
</gene>
<keyword evidence="2" id="KW-0479">Metal-binding</keyword>
<dbReference type="Pfam" id="PF13359">
    <property type="entry name" value="DDE_Tnp_4"/>
    <property type="match status" value="1"/>
</dbReference>
<dbReference type="EMBL" id="PYSW02000031">
    <property type="protein sequence ID" value="KAG2378701.1"/>
    <property type="molecule type" value="Genomic_DNA"/>
</dbReference>
<reference evidence="4 5" key="1">
    <citation type="journal article" date="2018" name="BMC Genomics">
        <title>The genome of Naegleria lovaniensis, the basis for a comparative approach to unravel pathogenicity factors of the human pathogenic amoeba N. fowleri.</title>
        <authorList>
            <person name="Liechti N."/>
            <person name="Schurch N."/>
            <person name="Bruggmann R."/>
            <person name="Wittwer M."/>
        </authorList>
    </citation>
    <scope>NUCLEOTIDE SEQUENCE [LARGE SCALE GENOMIC DNA]</scope>
    <source>
        <strain evidence="4 5">ATCC 30569</strain>
    </source>
</reference>
<name>A0AA88KHZ0_NAELO</name>
<dbReference type="GO" id="GO:0046872">
    <property type="term" value="F:metal ion binding"/>
    <property type="evidence" value="ECO:0007669"/>
    <property type="project" value="UniProtKB-KW"/>
</dbReference>
<evidence type="ECO:0000256" key="2">
    <source>
        <dbReference type="ARBA" id="ARBA00022723"/>
    </source>
</evidence>
<dbReference type="InterPro" id="IPR027806">
    <property type="entry name" value="HARBI1_dom"/>
</dbReference>
<evidence type="ECO:0000313" key="4">
    <source>
        <dbReference type="EMBL" id="KAG2378701.1"/>
    </source>
</evidence>
<dbReference type="Proteomes" id="UP000816034">
    <property type="component" value="Unassembled WGS sequence"/>
</dbReference>
<evidence type="ECO:0000256" key="1">
    <source>
        <dbReference type="ARBA" id="ARBA00001968"/>
    </source>
</evidence>
<comment type="cofactor">
    <cofactor evidence="1">
        <name>a divalent metal cation</name>
        <dbReference type="ChEBI" id="CHEBI:60240"/>
    </cofactor>
</comment>
<dbReference type="AlphaFoldDB" id="A0AA88KHZ0"/>
<evidence type="ECO:0000313" key="5">
    <source>
        <dbReference type="Proteomes" id="UP000816034"/>
    </source>
</evidence>
<protein>
    <recommendedName>
        <fullName evidence="3">DDE Tnp4 domain-containing protein</fullName>
    </recommendedName>
</protein>
<evidence type="ECO:0000259" key="3">
    <source>
        <dbReference type="Pfam" id="PF13359"/>
    </source>
</evidence>
<sequence length="323" mass="38350">MTKSLPVFNERNVEPLSSSHERTLVELVQKKIPESVIKKVIKYVQRPSNEKFYGMLTVRQVVLLFLYYITYGDSFIKMEIQFHIPHSNISRAITILRSILYTNIKNEIKFFPLAIRKRAIRRRTRAKWLHKCTVALDSIDIPKAVTEIMKLKNLNKRKEKNTERGDMWRSHKLKNHHHALRYHFACDFFYRIGYVSKYRPPTEYDGHGIIRDKTRFENSLEEGDVVMADDHYRTVKRKIKKVGWVCPKRETQKDWNPDTDVKKNKQQRATRKLVETELSQIANNFRVLAIPWKGSVIHHQKMVWIIAAIHNLIVDTQYPNLVE</sequence>
<feature type="domain" description="DDE Tnp4" evidence="3">
    <location>
        <begin position="160"/>
        <end position="311"/>
    </location>
</feature>
<accession>A0AA88KHZ0</accession>
<dbReference type="GeneID" id="68100303"/>
<comment type="caution">
    <text evidence="4">The sequence shown here is derived from an EMBL/GenBank/DDBJ whole genome shotgun (WGS) entry which is preliminary data.</text>
</comment>
<dbReference type="RefSeq" id="XP_044545963.1">
    <property type="nucleotide sequence ID" value="XM_044697859.1"/>
</dbReference>
<proteinExistence type="predicted"/>